<name>A0ABR1JX77_9AGAR</name>
<comment type="caution">
    <text evidence="2">The sequence shown here is derived from an EMBL/GenBank/DDBJ whole genome shotgun (WGS) entry which is preliminary data.</text>
</comment>
<keyword evidence="1" id="KW-0732">Signal</keyword>
<sequence>MFIVTDILSLLPSWGSAAADPPKVGDKAPNLEKLTFPLDPPRPVLLYFPRHCGCPYPERDLHNLSALLLSSTKINNFEILVLPHASTEKEAKKWLDDVLNSAFTSYSKSFSGDKESLEQKWNTVVRPKFRLLPDTDRSIAKAYGIGHLPSFTSVFGKAGFAELFRLRSQGIVNRTTASGSDRWAAHGSCWVDAQGVVQYYQKGEEAHFECDWKAGFQALGLDIS</sequence>
<proteinExistence type="predicted"/>
<evidence type="ECO:0008006" key="4">
    <source>
        <dbReference type="Google" id="ProtNLM"/>
    </source>
</evidence>
<dbReference type="PANTHER" id="PTHR42336:SF1">
    <property type="entry name" value="ALKYL HYDROPEROXIDE REDUCTASE SUBUNIT C_ THIOL SPECIFIC ANTIOXIDANT DOMAIN-CONTAINING PROTEIN"/>
    <property type="match status" value="1"/>
</dbReference>
<feature type="chain" id="PRO_5046028067" description="Alkyl hydroperoxide reductase subunit C/ Thiol specific antioxidant domain-containing protein" evidence="1">
    <location>
        <begin position="20"/>
        <end position="224"/>
    </location>
</feature>
<keyword evidence="3" id="KW-1185">Reference proteome</keyword>
<dbReference type="SUPFAM" id="SSF52833">
    <property type="entry name" value="Thioredoxin-like"/>
    <property type="match status" value="1"/>
</dbReference>
<organism evidence="2 3">
    <name type="scientific">Marasmiellus scandens</name>
    <dbReference type="NCBI Taxonomy" id="2682957"/>
    <lineage>
        <taxon>Eukaryota</taxon>
        <taxon>Fungi</taxon>
        <taxon>Dikarya</taxon>
        <taxon>Basidiomycota</taxon>
        <taxon>Agaricomycotina</taxon>
        <taxon>Agaricomycetes</taxon>
        <taxon>Agaricomycetidae</taxon>
        <taxon>Agaricales</taxon>
        <taxon>Marasmiineae</taxon>
        <taxon>Omphalotaceae</taxon>
        <taxon>Marasmiellus</taxon>
    </lineage>
</organism>
<protein>
    <recommendedName>
        <fullName evidence="4">Alkyl hydroperoxide reductase subunit C/ Thiol specific antioxidant domain-containing protein</fullName>
    </recommendedName>
</protein>
<evidence type="ECO:0000313" key="3">
    <source>
        <dbReference type="Proteomes" id="UP001498398"/>
    </source>
</evidence>
<evidence type="ECO:0000313" key="2">
    <source>
        <dbReference type="EMBL" id="KAK7468690.1"/>
    </source>
</evidence>
<reference evidence="2 3" key="1">
    <citation type="submission" date="2024-01" db="EMBL/GenBank/DDBJ databases">
        <title>A draft genome for the cacao thread blight pathogen Marasmiellus scandens.</title>
        <authorList>
            <person name="Baruah I.K."/>
            <person name="Leung J."/>
            <person name="Bukari Y."/>
            <person name="Amoako-Attah I."/>
            <person name="Meinhardt L.W."/>
            <person name="Bailey B.A."/>
            <person name="Cohen S.P."/>
        </authorList>
    </citation>
    <scope>NUCLEOTIDE SEQUENCE [LARGE SCALE GENOMIC DNA]</scope>
    <source>
        <strain evidence="2 3">GH-19</strain>
    </source>
</reference>
<gene>
    <name evidence="2" type="ORF">VKT23_003193</name>
</gene>
<dbReference type="PANTHER" id="PTHR42336">
    <property type="entry name" value="THIOREDOXIN DOMAIN-CONTAINING PROTEIN-RELATED"/>
    <property type="match status" value="1"/>
</dbReference>
<dbReference type="EMBL" id="JBANRG010000003">
    <property type="protein sequence ID" value="KAK7468690.1"/>
    <property type="molecule type" value="Genomic_DNA"/>
</dbReference>
<evidence type="ECO:0000256" key="1">
    <source>
        <dbReference type="SAM" id="SignalP"/>
    </source>
</evidence>
<dbReference type="Gene3D" id="3.40.30.10">
    <property type="entry name" value="Glutaredoxin"/>
    <property type="match status" value="1"/>
</dbReference>
<accession>A0ABR1JX77</accession>
<dbReference type="InterPro" id="IPR036249">
    <property type="entry name" value="Thioredoxin-like_sf"/>
</dbReference>
<feature type="signal peptide" evidence="1">
    <location>
        <begin position="1"/>
        <end position="19"/>
    </location>
</feature>
<dbReference type="Proteomes" id="UP001498398">
    <property type="component" value="Unassembled WGS sequence"/>
</dbReference>